<organism evidence="2">
    <name type="scientific">marine metagenome</name>
    <dbReference type="NCBI Taxonomy" id="408172"/>
    <lineage>
        <taxon>unclassified sequences</taxon>
        <taxon>metagenomes</taxon>
        <taxon>ecological metagenomes</taxon>
    </lineage>
</organism>
<evidence type="ECO:0000256" key="1">
    <source>
        <dbReference type="SAM" id="MobiDB-lite"/>
    </source>
</evidence>
<evidence type="ECO:0000313" key="2">
    <source>
        <dbReference type="EMBL" id="SUZ50558.1"/>
    </source>
</evidence>
<gene>
    <name evidence="2" type="ORF">METZ01_LOCUS3412</name>
</gene>
<reference evidence="2" key="1">
    <citation type="submission" date="2018-05" db="EMBL/GenBank/DDBJ databases">
        <authorList>
            <person name="Lanie J.A."/>
            <person name="Ng W.-L."/>
            <person name="Kazmierczak K.M."/>
            <person name="Andrzejewski T.M."/>
            <person name="Davidsen T.M."/>
            <person name="Wayne K.J."/>
            <person name="Tettelin H."/>
            <person name="Glass J.I."/>
            <person name="Rusch D."/>
            <person name="Podicherti R."/>
            <person name="Tsui H.-C.T."/>
            <person name="Winkler M.E."/>
        </authorList>
    </citation>
    <scope>NUCLEOTIDE SEQUENCE</scope>
</reference>
<feature type="region of interest" description="Disordered" evidence="1">
    <location>
        <begin position="1"/>
        <end position="45"/>
    </location>
</feature>
<dbReference type="EMBL" id="UINC01000177">
    <property type="protein sequence ID" value="SUZ50558.1"/>
    <property type="molecule type" value="Genomic_DNA"/>
</dbReference>
<feature type="compositionally biased region" description="Polar residues" evidence="1">
    <location>
        <begin position="28"/>
        <end position="45"/>
    </location>
</feature>
<proteinExistence type="predicted"/>
<protein>
    <submittedName>
        <fullName evidence="2">Uncharacterized protein</fullName>
    </submittedName>
</protein>
<accession>A0A381N9Z7</accession>
<feature type="compositionally biased region" description="Basic residues" evidence="1">
    <location>
        <begin position="1"/>
        <end position="11"/>
    </location>
</feature>
<sequence>MAKNFNKKKFGISKGEPQNRNQDRKGNPSKSGNLTSTNQGRKGQK</sequence>
<name>A0A381N9Z7_9ZZZZ</name>
<dbReference type="AlphaFoldDB" id="A0A381N9Z7"/>